<dbReference type="EMBL" id="JAPAAF010000055">
    <property type="protein sequence ID" value="MCW0484833.1"/>
    <property type="molecule type" value="Genomic_DNA"/>
</dbReference>
<organism evidence="2 3">
    <name type="scientific">Gaoshiqia sediminis</name>
    <dbReference type="NCBI Taxonomy" id="2986998"/>
    <lineage>
        <taxon>Bacteria</taxon>
        <taxon>Pseudomonadati</taxon>
        <taxon>Bacteroidota</taxon>
        <taxon>Bacteroidia</taxon>
        <taxon>Marinilabiliales</taxon>
        <taxon>Prolixibacteraceae</taxon>
        <taxon>Gaoshiqia</taxon>
    </lineage>
</organism>
<evidence type="ECO:0000313" key="2">
    <source>
        <dbReference type="EMBL" id="MCW0484833.1"/>
    </source>
</evidence>
<dbReference type="Proteomes" id="UP001163821">
    <property type="component" value="Unassembled WGS sequence"/>
</dbReference>
<dbReference type="InterPro" id="IPR026341">
    <property type="entry name" value="T9SS_type_B"/>
</dbReference>
<reference evidence="2" key="1">
    <citation type="submission" date="2022-10" db="EMBL/GenBank/DDBJ databases">
        <title>Gaoshiqiia sediminis gen. nov., sp. nov., isolated from coastal sediment.</title>
        <authorList>
            <person name="Yu W.X."/>
            <person name="Mu D.S."/>
            <person name="Du J.Z."/>
            <person name="Liang Y.Q."/>
        </authorList>
    </citation>
    <scope>NUCLEOTIDE SEQUENCE</scope>
    <source>
        <strain evidence="2">A06</strain>
    </source>
</reference>
<dbReference type="AlphaFoldDB" id="A0AA42C7C0"/>
<accession>A0AA42C7C0</accession>
<evidence type="ECO:0000256" key="1">
    <source>
        <dbReference type="SAM" id="SignalP"/>
    </source>
</evidence>
<dbReference type="Pfam" id="PF17963">
    <property type="entry name" value="Big_9"/>
    <property type="match status" value="5"/>
</dbReference>
<dbReference type="InterPro" id="IPR013783">
    <property type="entry name" value="Ig-like_fold"/>
</dbReference>
<proteinExistence type="predicted"/>
<feature type="signal peptide" evidence="1">
    <location>
        <begin position="1"/>
        <end position="23"/>
    </location>
</feature>
<feature type="chain" id="PRO_5041238168" evidence="1">
    <location>
        <begin position="24"/>
        <end position="854"/>
    </location>
</feature>
<name>A0AA42C7C0_9BACT</name>
<keyword evidence="1" id="KW-0732">Signal</keyword>
<dbReference type="NCBIfam" id="NF012211">
    <property type="entry name" value="tand_rpt_95"/>
    <property type="match status" value="2"/>
</dbReference>
<comment type="caution">
    <text evidence="2">The sequence shown here is derived from an EMBL/GenBank/DDBJ whole genome shotgun (WGS) entry which is preliminary data.</text>
</comment>
<evidence type="ECO:0000313" key="3">
    <source>
        <dbReference type="Proteomes" id="UP001163821"/>
    </source>
</evidence>
<dbReference type="NCBIfam" id="TIGR04131">
    <property type="entry name" value="Bac_Flav_CTERM"/>
    <property type="match status" value="1"/>
</dbReference>
<gene>
    <name evidence="2" type="ORF">N2K84_19025</name>
</gene>
<keyword evidence="3" id="KW-1185">Reference proteome</keyword>
<dbReference type="RefSeq" id="WP_282593425.1">
    <property type="nucleotide sequence ID" value="NZ_JAPAAF010000055.1"/>
</dbReference>
<dbReference type="Gene3D" id="2.60.40.10">
    <property type="entry name" value="Immunoglobulins"/>
    <property type="match status" value="1"/>
</dbReference>
<dbReference type="SUPFAM" id="SSF49299">
    <property type="entry name" value="PKD domain"/>
    <property type="match status" value="1"/>
</dbReference>
<protein>
    <submittedName>
        <fullName evidence="2">Ig-like domain-containing protein</fullName>
    </submittedName>
</protein>
<dbReference type="InterPro" id="IPR035986">
    <property type="entry name" value="PKD_dom_sf"/>
</dbReference>
<dbReference type="Gene3D" id="2.60.40.3440">
    <property type="match status" value="3"/>
</dbReference>
<dbReference type="Pfam" id="PF13585">
    <property type="entry name" value="CHU_C"/>
    <property type="match status" value="1"/>
</dbReference>
<sequence length="854" mass="91828">MRYFNLLFLSALFFLLGENIAFSQSTQMVPQGTSHDFSVVGPASWTYQWRLVSPSGNETVLAATGNPSGDVIFDELGTYTLRVQATDDNGCLSEWISASIEVETNEPLQAVADAATTNMDEPVTIAVLANDRGLTARTVQETPAQTTQGGSLTQQSDGSIIYTPPTGFYGNDSFTYQLHEDDNKSTGSQAQVSITVINTVLAQAAPLAVADVNAGWPNQTVQGNVLTNDLFYNPAQVQLGVVTIPEEASGKLTSFNQTTGEYTFVPAKDYSGEAVFKYNICQADQNGVERCTEAEVVIQILQPAYTNQPPVANDDVAVTRAGQPVSGNFLHNDLDPEQEAIRVATVNDDAVAGTFVWDVQGSFTFTPAPGFTGQQHVNYRVCDDNGQCDWGTLNLYVLEPALFSTGLYANDDVFYGEGLVAGNLAANEINQAGGNLVYQSTPVSGPAHGVVTIQPDGRFEYLPHAGASGQLADRFVYRVCSASDPGQCSQATAYLVSDIPELFIVVKNQVGTGSCVPVTLDASASTGTGEMSFLWEPADYLSDATSAAPQFMPGASTQYRLTVTDQLGHSASRTVQVNVDAAPEIVTNNQLFVSSPGSSILLDASESTGTDLQFSWWSEQGGVIVAGANTSTPEVMGIGKYYLRITDTYGCTDLDSVMVGLYVQVEAVNDTAEVIMNASVAINVLENDRPKGELNPASITIVSPPESGRVDLDADAVITYTPNEYYLGQDQFVYAICNYLQECDEATVLVMVNEEALFIPNAFSPNGDGYNDYFEIKGIYNYSNAHLKVFNRWGNLVYEMDKYGVGAGRSGFWDGIVNKGIRTGTGEIPTGTYFYILDLGGNGKKLTGYVYIDR</sequence>